<dbReference type="GO" id="GO:0004722">
    <property type="term" value="F:protein serine/threonine phosphatase activity"/>
    <property type="evidence" value="ECO:0007669"/>
    <property type="project" value="UniProtKB-EC"/>
</dbReference>
<dbReference type="GO" id="GO:0016020">
    <property type="term" value="C:membrane"/>
    <property type="evidence" value="ECO:0007669"/>
    <property type="project" value="UniProtKB-SubCell"/>
</dbReference>
<proteinExistence type="inferred from homology"/>
<reference evidence="13 14" key="1">
    <citation type="journal article" date="2015" name="Plant Cell">
        <title>Oil accumulation by the oleaginous diatom Fistulifera solaris as revealed by the genome and transcriptome.</title>
        <authorList>
            <person name="Tanaka T."/>
            <person name="Maeda Y."/>
            <person name="Veluchamy A."/>
            <person name="Tanaka M."/>
            <person name="Abida H."/>
            <person name="Marechal E."/>
            <person name="Bowler C."/>
            <person name="Muto M."/>
            <person name="Sunaga Y."/>
            <person name="Tanaka M."/>
            <person name="Yoshino T."/>
            <person name="Taniguchi T."/>
            <person name="Fukuda Y."/>
            <person name="Nemoto M."/>
            <person name="Matsumoto M."/>
            <person name="Wong P.S."/>
            <person name="Aburatani S."/>
            <person name="Fujibuchi W."/>
        </authorList>
    </citation>
    <scope>NUCLEOTIDE SEQUENCE [LARGE SCALE GENOMIC DNA]</scope>
    <source>
        <strain evidence="13 14">JPCC DA0580</strain>
    </source>
</reference>
<dbReference type="Proteomes" id="UP000198406">
    <property type="component" value="Unassembled WGS sequence"/>
</dbReference>
<comment type="subcellular location">
    <subcellularLocation>
        <location evidence="3">Membrane</location>
        <topology evidence="3">Peripheral membrane protein</topology>
    </subcellularLocation>
</comment>
<dbReference type="InterPro" id="IPR015655">
    <property type="entry name" value="PP2C"/>
</dbReference>
<protein>
    <recommendedName>
        <fullName evidence="5">protein-serine/threonine phosphatase</fullName>
        <ecNumber evidence="5">3.1.3.16</ecNumber>
    </recommendedName>
</protein>
<dbReference type="AlphaFoldDB" id="A0A1Z5JY36"/>
<comment type="similarity">
    <text evidence="4 10">Belongs to the PP2C family.</text>
</comment>
<dbReference type="Pfam" id="PF00481">
    <property type="entry name" value="PP2C"/>
    <property type="match status" value="1"/>
</dbReference>
<dbReference type="PANTHER" id="PTHR13832:SF565">
    <property type="entry name" value="AT28366P-RELATED"/>
    <property type="match status" value="1"/>
</dbReference>
<dbReference type="EC" id="3.1.3.16" evidence="5"/>
<dbReference type="OrthoDB" id="10264738at2759"/>
<dbReference type="Gene3D" id="3.60.40.10">
    <property type="entry name" value="PPM-type phosphatase domain"/>
    <property type="match status" value="1"/>
</dbReference>
<dbReference type="PANTHER" id="PTHR13832">
    <property type="entry name" value="PROTEIN PHOSPHATASE 2C"/>
    <property type="match status" value="1"/>
</dbReference>
<evidence type="ECO:0000256" key="10">
    <source>
        <dbReference type="RuleBase" id="RU003465"/>
    </source>
</evidence>
<evidence type="ECO:0000256" key="6">
    <source>
        <dbReference type="ARBA" id="ARBA00022723"/>
    </source>
</evidence>
<dbReference type="SMART" id="SM00332">
    <property type="entry name" value="PP2Cc"/>
    <property type="match status" value="1"/>
</dbReference>
<dbReference type="PROSITE" id="PS51746">
    <property type="entry name" value="PPM_2"/>
    <property type="match status" value="1"/>
</dbReference>
<dbReference type="SUPFAM" id="SSF81606">
    <property type="entry name" value="PP2C-like"/>
    <property type="match status" value="1"/>
</dbReference>
<dbReference type="InterPro" id="IPR000222">
    <property type="entry name" value="PP2C_BS"/>
</dbReference>
<dbReference type="EMBL" id="BDSP01000132">
    <property type="protein sequence ID" value="GAX18819.1"/>
    <property type="molecule type" value="Genomic_DNA"/>
</dbReference>
<evidence type="ECO:0000256" key="5">
    <source>
        <dbReference type="ARBA" id="ARBA00013081"/>
    </source>
</evidence>
<evidence type="ECO:0000259" key="12">
    <source>
        <dbReference type="PROSITE" id="PS51746"/>
    </source>
</evidence>
<evidence type="ECO:0000256" key="4">
    <source>
        <dbReference type="ARBA" id="ARBA00006702"/>
    </source>
</evidence>
<dbReference type="InterPro" id="IPR001932">
    <property type="entry name" value="PPM-type_phosphatase-like_dom"/>
</dbReference>
<keyword evidence="14" id="KW-1185">Reference proteome</keyword>
<sequence length="393" mass="43077">MGNSTSATCTHPFGNVRKKQTERGGSPDLHIHFAVSEMKGYRLTMEDTHLHAVGHLPVHGATILTDHSLFGVFDGHGGDFTSQFLAANFMGIFSRQEELLDYLDLPETGDTSRSDVNGLALLQAALTNTFLELDEQLRPLQEERTEGLRNGTLQASVSNDDFSSSTKHKEEKSGSTAVIVLVTPAHILCANTGDSRAILRRGGQTLPLSMDHKPSELPERLRIHEWSGFVKGKRVNGDLAVSRAFGDFVYKDNGDPSGQYTSRRLASQQKVIVTPDFVVYPRNDAQDEFFILACDGVWDVASNQQLSEFVCKMLADGEVDLGNICEECLDTCLDRQSRDNMTMMLVSLPGISMNHSSSAALNNALWGTRTARYAKNMFAAPCTLGSVSQSVEV</sequence>
<evidence type="ECO:0000256" key="9">
    <source>
        <dbReference type="ARBA" id="ARBA00023211"/>
    </source>
</evidence>
<evidence type="ECO:0000256" key="8">
    <source>
        <dbReference type="ARBA" id="ARBA00022912"/>
    </source>
</evidence>
<feature type="domain" description="PPM-type phosphatase" evidence="12">
    <location>
        <begin position="32"/>
        <end position="348"/>
    </location>
</feature>
<evidence type="ECO:0000256" key="11">
    <source>
        <dbReference type="SAM" id="MobiDB-lite"/>
    </source>
</evidence>
<feature type="compositionally biased region" description="Polar residues" evidence="11">
    <location>
        <begin position="151"/>
        <end position="165"/>
    </location>
</feature>
<dbReference type="GO" id="GO:0046872">
    <property type="term" value="F:metal ion binding"/>
    <property type="evidence" value="ECO:0007669"/>
    <property type="project" value="UniProtKB-KW"/>
</dbReference>
<name>A0A1Z5JY36_FISSO</name>
<keyword evidence="9" id="KW-0464">Manganese</keyword>
<evidence type="ECO:0000313" key="13">
    <source>
        <dbReference type="EMBL" id="GAX18819.1"/>
    </source>
</evidence>
<evidence type="ECO:0000256" key="2">
    <source>
        <dbReference type="ARBA" id="ARBA00001946"/>
    </source>
</evidence>
<comment type="cofactor">
    <cofactor evidence="2">
        <name>Mg(2+)</name>
        <dbReference type="ChEBI" id="CHEBI:18420"/>
    </cofactor>
</comment>
<keyword evidence="7 10" id="KW-0378">Hydrolase</keyword>
<comment type="caution">
    <text evidence="13">The sequence shown here is derived from an EMBL/GenBank/DDBJ whole genome shotgun (WGS) entry which is preliminary data.</text>
</comment>
<dbReference type="CDD" id="cd00143">
    <property type="entry name" value="PP2Cc"/>
    <property type="match status" value="1"/>
</dbReference>
<evidence type="ECO:0000313" key="14">
    <source>
        <dbReference type="Proteomes" id="UP000198406"/>
    </source>
</evidence>
<keyword evidence="6" id="KW-0479">Metal-binding</keyword>
<gene>
    <name evidence="13" type="ORF">FisN_26Hh120</name>
</gene>
<feature type="region of interest" description="Disordered" evidence="11">
    <location>
        <begin position="1"/>
        <end position="27"/>
    </location>
</feature>
<organism evidence="13 14">
    <name type="scientific">Fistulifera solaris</name>
    <name type="common">Oleaginous diatom</name>
    <dbReference type="NCBI Taxonomy" id="1519565"/>
    <lineage>
        <taxon>Eukaryota</taxon>
        <taxon>Sar</taxon>
        <taxon>Stramenopiles</taxon>
        <taxon>Ochrophyta</taxon>
        <taxon>Bacillariophyta</taxon>
        <taxon>Bacillariophyceae</taxon>
        <taxon>Bacillariophycidae</taxon>
        <taxon>Naviculales</taxon>
        <taxon>Naviculaceae</taxon>
        <taxon>Fistulifera</taxon>
    </lineage>
</organism>
<evidence type="ECO:0000256" key="3">
    <source>
        <dbReference type="ARBA" id="ARBA00004170"/>
    </source>
</evidence>
<accession>A0A1Z5JY36</accession>
<keyword evidence="8 10" id="KW-0904">Protein phosphatase</keyword>
<comment type="cofactor">
    <cofactor evidence="1">
        <name>Mn(2+)</name>
        <dbReference type="ChEBI" id="CHEBI:29035"/>
    </cofactor>
</comment>
<evidence type="ECO:0000256" key="7">
    <source>
        <dbReference type="ARBA" id="ARBA00022801"/>
    </source>
</evidence>
<dbReference type="InParanoid" id="A0A1Z5JY36"/>
<evidence type="ECO:0000256" key="1">
    <source>
        <dbReference type="ARBA" id="ARBA00001936"/>
    </source>
</evidence>
<feature type="region of interest" description="Disordered" evidence="11">
    <location>
        <begin position="146"/>
        <end position="170"/>
    </location>
</feature>
<dbReference type="InterPro" id="IPR036457">
    <property type="entry name" value="PPM-type-like_dom_sf"/>
</dbReference>
<dbReference type="PROSITE" id="PS01032">
    <property type="entry name" value="PPM_1"/>
    <property type="match status" value="1"/>
</dbReference>